<evidence type="ECO:0000256" key="1">
    <source>
        <dbReference type="ARBA" id="ARBA00004141"/>
    </source>
</evidence>
<comment type="subcellular location">
    <subcellularLocation>
        <location evidence="1">Membrane</location>
        <topology evidence="1">Multi-pass membrane protein</topology>
    </subcellularLocation>
</comment>
<keyword evidence="11" id="KW-1185">Reference proteome</keyword>
<evidence type="ECO:0000256" key="5">
    <source>
        <dbReference type="ARBA" id="ARBA00022989"/>
    </source>
</evidence>
<accession>A0A4R3N682</accession>
<dbReference type="EMBL" id="SMAN01000006">
    <property type="protein sequence ID" value="TCT23626.1"/>
    <property type="molecule type" value="Genomic_DNA"/>
</dbReference>
<sequence>MNHNDRLKQGEKGAYLSISAYLLLSLSKIIIAQIGNSEALKADGLNNITDVMASIAVLIGLKISRKPPDQDHHYGHSRAESIASLVAAFIMITVGLDVIWNTMTKLAQGESATPDMITAYTALISAAIMFGVYRYNIYLSRKIESSSLHAQAQDNLSDTLVSLGAFTGILGAQFGLKWLDPLAGVVVGVIICKTAIDVFRDAAHTLTDGFDEEELHEIKKSISRVPGVSSTNDIKARKHGNQILMEVTIEVNPNLNVEESHKITEKVEEHLERHYGVTHAHIHIEPHSEKK</sequence>
<feature type="transmembrane region" description="Helical" evidence="7">
    <location>
        <begin position="112"/>
        <end position="133"/>
    </location>
</feature>
<dbReference type="InterPro" id="IPR002524">
    <property type="entry name" value="Cation_efflux"/>
</dbReference>
<dbReference type="Proteomes" id="UP000294650">
    <property type="component" value="Unassembled WGS sequence"/>
</dbReference>
<evidence type="ECO:0000259" key="9">
    <source>
        <dbReference type="Pfam" id="PF16916"/>
    </source>
</evidence>
<dbReference type="GO" id="GO:0008324">
    <property type="term" value="F:monoatomic cation transmembrane transporter activity"/>
    <property type="evidence" value="ECO:0007669"/>
    <property type="project" value="InterPro"/>
</dbReference>
<dbReference type="FunFam" id="1.20.1510.10:FF:000006">
    <property type="entry name" value="Divalent cation efflux transporter"/>
    <property type="match status" value="1"/>
</dbReference>
<dbReference type="Gene3D" id="3.30.70.1350">
    <property type="entry name" value="Cation efflux protein, cytoplasmic domain"/>
    <property type="match status" value="1"/>
</dbReference>
<dbReference type="NCBIfam" id="TIGR01297">
    <property type="entry name" value="CDF"/>
    <property type="match status" value="1"/>
</dbReference>
<evidence type="ECO:0000256" key="6">
    <source>
        <dbReference type="ARBA" id="ARBA00023136"/>
    </source>
</evidence>
<dbReference type="AlphaFoldDB" id="A0A4R3N682"/>
<feature type="transmembrane region" description="Helical" evidence="7">
    <location>
        <begin position="44"/>
        <end position="61"/>
    </location>
</feature>
<dbReference type="SUPFAM" id="SSF161111">
    <property type="entry name" value="Cation efflux protein transmembrane domain-like"/>
    <property type="match status" value="1"/>
</dbReference>
<dbReference type="GO" id="GO:0016020">
    <property type="term" value="C:membrane"/>
    <property type="evidence" value="ECO:0007669"/>
    <property type="project" value="UniProtKB-SubCell"/>
</dbReference>
<dbReference type="OrthoDB" id="9806522at2"/>
<keyword evidence="3" id="KW-0813">Transport</keyword>
<dbReference type="PANTHER" id="PTHR43840:SF50">
    <property type="entry name" value="MANGANESE EFFLUX SYSTEM PROTEIN MNES"/>
    <property type="match status" value="1"/>
</dbReference>
<dbReference type="InterPro" id="IPR027469">
    <property type="entry name" value="Cation_efflux_TMD_sf"/>
</dbReference>
<dbReference type="InterPro" id="IPR027470">
    <property type="entry name" value="Cation_efflux_CTD"/>
</dbReference>
<dbReference type="Pfam" id="PF16916">
    <property type="entry name" value="ZT_dimer"/>
    <property type="match status" value="1"/>
</dbReference>
<evidence type="ECO:0000256" key="7">
    <source>
        <dbReference type="SAM" id="Phobius"/>
    </source>
</evidence>
<dbReference type="Pfam" id="PF01545">
    <property type="entry name" value="Cation_efflux"/>
    <property type="match status" value="1"/>
</dbReference>
<evidence type="ECO:0000256" key="2">
    <source>
        <dbReference type="ARBA" id="ARBA00008114"/>
    </source>
</evidence>
<gene>
    <name evidence="10" type="ORF">EDD68_10636</name>
</gene>
<keyword evidence="4 7" id="KW-0812">Transmembrane</keyword>
<evidence type="ECO:0000313" key="11">
    <source>
        <dbReference type="Proteomes" id="UP000294650"/>
    </source>
</evidence>
<keyword evidence="5 7" id="KW-1133">Transmembrane helix</keyword>
<evidence type="ECO:0000256" key="3">
    <source>
        <dbReference type="ARBA" id="ARBA00022448"/>
    </source>
</evidence>
<comment type="similarity">
    <text evidence="2">Belongs to the cation diffusion facilitator (CDF) transporter (TC 2.A.4) family.</text>
</comment>
<dbReference type="InterPro" id="IPR058533">
    <property type="entry name" value="Cation_efflux_TM"/>
</dbReference>
<organism evidence="10 11">
    <name type="scientific">Melghiribacillus thermohalophilus</name>
    <dbReference type="NCBI Taxonomy" id="1324956"/>
    <lineage>
        <taxon>Bacteria</taxon>
        <taxon>Bacillati</taxon>
        <taxon>Bacillota</taxon>
        <taxon>Bacilli</taxon>
        <taxon>Bacillales</taxon>
        <taxon>Bacillaceae</taxon>
        <taxon>Melghiribacillus</taxon>
    </lineage>
</organism>
<dbReference type="RefSeq" id="WP_132371421.1">
    <property type="nucleotide sequence ID" value="NZ_SMAN01000006.1"/>
</dbReference>
<reference evidence="10 11" key="1">
    <citation type="submission" date="2019-03" db="EMBL/GenBank/DDBJ databases">
        <title>Genomic Encyclopedia of Type Strains, Phase IV (KMG-IV): sequencing the most valuable type-strain genomes for metagenomic binning, comparative biology and taxonomic classification.</title>
        <authorList>
            <person name="Goeker M."/>
        </authorList>
    </citation>
    <scope>NUCLEOTIDE SEQUENCE [LARGE SCALE GENOMIC DNA]</scope>
    <source>
        <strain evidence="10 11">DSM 25894</strain>
    </source>
</reference>
<dbReference type="InterPro" id="IPR050291">
    <property type="entry name" value="CDF_Transporter"/>
</dbReference>
<feature type="transmembrane region" description="Helical" evidence="7">
    <location>
        <begin position="82"/>
        <end position="100"/>
    </location>
</feature>
<comment type="caution">
    <text evidence="10">The sequence shown here is derived from an EMBL/GenBank/DDBJ whole genome shotgun (WGS) entry which is preliminary data.</text>
</comment>
<feature type="domain" description="Cation efflux protein cytoplasmic" evidence="9">
    <location>
        <begin position="211"/>
        <end position="287"/>
    </location>
</feature>
<evidence type="ECO:0000313" key="10">
    <source>
        <dbReference type="EMBL" id="TCT23626.1"/>
    </source>
</evidence>
<dbReference type="SUPFAM" id="SSF160240">
    <property type="entry name" value="Cation efflux protein cytoplasmic domain-like"/>
    <property type="match status" value="1"/>
</dbReference>
<dbReference type="Gene3D" id="1.20.1510.10">
    <property type="entry name" value="Cation efflux protein transmembrane domain"/>
    <property type="match status" value="1"/>
</dbReference>
<keyword evidence="6 7" id="KW-0472">Membrane</keyword>
<dbReference type="InterPro" id="IPR036837">
    <property type="entry name" value="Cation_efflux_CTD_sf"/>
</dbReference>
<protein>
    <submittedName>
        <fullName evidence="10">Cation diffusion facilitator family transporter</fullName>
    </submittedName>
</protein>
<feature type="transmembrane region" description="Helical" evidence="7">
    <location>
        <begin position="12"/>
        <end position="32"/>
    </location>
</feature>
<feature type="domain" description="Cation efflux protein transmembrane" evidence="8">
    <location>
        <begin position="15"/>
        <end position="206"/>
    </location>
</feature>
<evidence type="ECO:0000256" key="4">
    <source>
        <dbReference type="ARBA" id="ARBA00022692"/>
    </source>
</evidence>
<dbReference type="PANTHER" id="PTHR43840">
    <property type="entry name" value="MITOCHONDRIAL METAL TRANSPORTER 1-RELATED"/>
    <property type="match status" value="1"/>
</dbReference>
<proteinExistence type="inferred from homology"/>
<evidence type="ECO:0000259" key="8">
    <source>
        <dbReference type="Pfam" id="PF01545"/>
    </source>
</evidence>
<name>A0A4R3N682_9BACI</name>